<proteinExistence type="predicted"/>
<evidence type="ECO:0008006" key="4">
    <source>
        <dbReference type="Google" id="ProtNLM"/>
    </source>
</evidence>
<dbReference type="RefSeq" id="WP_116707393.1">
    <property type="nucleotide sequence ID" value="NZ_QEKW01000002.1"/>
</dbReference>
<keyword evidence="1" id="KW-1133">Transmembrane helix</keyword>
<keyword evidence="1" id="KW-0472">Membrane</keyword>
<gene>
    <name evidence="2" type="ORF">C8D89_102359</name>
</gene>
<protein>
    <recommendedName>
        <fullName evidence="4">Lipoprotein</fullName>
    </recommendedName>
</protein>
<accession>A0A2U1FM26</accession>
<evidence type="ECO:0000313" key="2">
    <source>
        <dbReference type="EMBL" id="PVZ13209.1"/>
    </source>
</evidence>
<evidence type="ECO:0000313" key="3">
    <source>
        <dbReference type="Proteomes" id="UP000245639"/>
    </source>
</evidence>
<keyword evidence="3" id="KW-1185">Reference proteome</keyword>
<organism evidence="2 3">
    <name type="scientific">Actinomycetospora cinnamomea</name>
    <dbReference type="NCBI Taxonomy" id="663609"/>
    <lineage>
        <taxon>Bacteria</taxon>
        <taxon>Bacillati</taxon>
        <taxon>Actinomycetota</taxon>
        <taxon>Actinomycetes</taxon>
        <taxon>Pseudonocardiales</taxon>
        <taxon>Pseudonocardiaceae</taxon>
        <taxon>Actinomycetospora</taxon>
    </lineage>
</organism>
<dbReference type="OrthoDB" id="4464568at2"/>
<dbReference type="EMBL" id="QEKW01000002">
    <property type="protein sequence ID" value="PVZ13209.1"/>
    <property type="molecule type" value="Genomic_DNA"/>
</dbReference>
<name>A0A2U1FM26_9PSEU</name>
<keyword evidence="1" id="KW-0812">Transmembrane</keyword>
<feature type="transmembrane region" description="Helical" evidence="1">
    <location>
        <begin position="81"/>
        <end position="105"/>
    </location>
</feature>
<dbReference type="Proteomes" id="UP000245639">
    <property type="component" value="Unassembled WGS sequence"/>
</dbReference>
<sequence>MRAFRRFYGEHPLHLLALLGCFALAGAAVLALWPNPNAVTIAIWFAGAVVAHDLVLYPLYALADRSLVLARRVRRRVSARAVAVPATNHVRLPVMGAALAGLIWFPTISGRAAGTAFFASGLPPTVDYVQCWLLLTAALFLLSAVLYAVRLGRAAVRARA</sequence>
<feature type="transmembrane region" description="Helical" evidence="1">
    <location>
        <begin position="125"/>
        <end position="149"/>
    </location>
</feature>
<evidence type="ECO:0000256" key="1">
    <source>
        <dbReference type="SAM" id="Phobius"/>
    </source>
</evidence>
<comment type="caution">
    <text evidence="2">The sequence shown here is derived from an EMBL/GenBank/DDBJ whole genome shotgun (WGS) entry which is preliminary data.</text>
</comment>
<reference evidence="2 3" key="1">
    <citation type="submission" date="2018-04" db="EMBL/GenBank/DDBJ databases">
        <title>Genomic Encyclopedia of Type Strains, Phase IV (KMG-IV): sequencing the most valuable type-strain genomes for metagenomic binning, comparative biology and taxonomic classification.</title>
        <authorList>
            <person name="Goeker M."/>
        </authorList>
    </citation>
    <scope>NUCLEOTIDE SEQUENCE [LARGE SCALE GENOMIC DNA]</scope>
    <source>
        <strain evidence="2 3">DSM 45771</strain>
    </source>
</reference>
<feature type="transmembrane region" description="Helical" evidence="1">
    <location>
        <begin position="41"/>
        <end position="60"/>
    </location>
</feature>
<dbReference type="PROSITE" id="PS51257">
    <property type="entry name" value="PROKAR_LIPOPROTEIN"/>
    <property type="match status" value="1"/>
</dbReference>
<dbReference type="AlphaFoldDB" id="A0A2U1FM26"/>